<dbReference type="EMBL" id="CP045875">
    <property type="protein sequence ID" value="QGG48903.1"/>
    <property type="molecule type" value="Genomic_DNA"/>
</dbReference>
<dbReference type="SUPFAM" id="SSF48452">
    <property type="entry name" value="TPR-like"/>
    <property type="match status" value="2"/>
</dbReference>
<accession>A0A5Q2N4P4</accession>
<dbReference type="RefSeq" id="WP_153725981.1">
    <property type="nucleotide sequence ID" value="NZ_CP045875.1"/>
</dbReference>
<dbReference type="OrthoDB" id="9815923at2"/>
<gene>
    <name evidence="3" type="ORF">FTV88_2814</name>
</gene>
<dbReference type="SUPFAM" id="SSF53448">
    <property type="entry name" value="Nucleotide-diphospho-sugar transferases"/>
    <property type="match status" value="1"/>
</dbReference>
<dbReference type="Pfam" id="PF00535">
    <property type="entry name" value="Glycos_transf_2"/>
    <property type="match status" value="1"/>
</dbReference>
<proteinExistence type="predicted"/>
<reference evidence="4" key="1">
    <citation type="submission" date="2019-11" db="EMBL/GenBank/DDBJ databases">
        <title>Genome sequence of Heliorestis convoluta strain HH, an alkaliphilic and minimalistic phototrophic bacterium from a soda lake in Egypt.</title>
        <authorList>
            <person name="Dewey E.D."/>
            <person name="Stokes L.M."/>
            <person name="Burchell B.M."/>
            <person name="Shaffer K.N."/>
            <person name="Huntington A.M."/>
            <person name="Baker J.M."/>
            <person name="Nadendla S."/>
            <person name="Giglio M.G."/>
            <person name="Touchman J.W."/>
            <person name="Blankenship R.E."/>
            <person name="Madigan M.T."/>
            <person name="Sattley W.M."/>
        </authorList>
    </citation>
    <scope>NUCLEOTIDE SEQUENCE [LARGE SCALE GENOMIC DNA]</scope>
    <source>
        <strain evidence="4">HH</strain>
    </source>
</reference>
<dbReference type="CDD" id="cd02511">
    <property type="entry name" value="Beta4Glucosyltransferase"/>
    <property type="match status" value="1"/>
</dbReference>
<dbReference type="GO" id="GO:0016757">
    <property type="term" value="F:glycosyltransferase activity"/>
    <property type="evidence" value="ECO:0007669"/>
    <property type="project" value="UniProtKB-KW"/>
</dbReference>
<feature type="repeat" description="TPR" evidence="1">
    <location>
        <begin position="274"/>
        <end position="307"/>
    </location>
</feature>
<keyword evidence="3" id="KW-0328">Glycosyltransferase</keyword>
<evidence type="ECO:0000313" key="3">
    <source>
        <dbReference type="EMBL" id="QGG48903.1"/>
    </source>
</evidence>
<sequence length="646" mass="76095">MKISACMITKNEEKNIERSIQSYKNIVNEIIVVDTGSTDKTVEIAEELGAKVYYFEWVNDFSKAKNYAISKAKGNWIIFLDADEYFDEKKAANIPKLIKKYGHGNTEIIACKMINIDEDSGEYIADFTQARIFKNSKNVIYVNAIHERLHSINKKKLNAAYVDENELVIYHTGYSTNRIKQKAERNLSLLLREIEDPQVNPTAYHFLSDAYLTLKDYENAIYYGRLYLKQKVDMQGLNSKVYQNLISAMVEAKYSWEDVFVTINEAIEKFPDHPMFYMYLARAYHFTLQYEKALKAYEKTLAIQEKYKGIEINFITGKIYEIEHHMACIYELKNEDEKALSYYIAALKRKKDYLPALQGLLKLIRNMSANEVIALLNQIYDKNSLTNMSYLVEELTKQRFKEVLAYYVSWMYNKYNHQDFSLVVMFLTNGKYDHAFKHFYEAYLAEYDTSYARLAIISGYLNNNSEALLKLNNVVKPSQKRIIEALLFRDQETFLYKEDLKDYLDIFTEIVNLEKEVFIGDYLSLKNKFKENIGNLETVIGNIFKENRLYEKAIEQYKKQLEKESEEERKYLCFNIGYCYFKNKNFEKSLVNFEEALESGYLENDILSFLLWTQEQTNDKEIQSLALNQIDQFHNLKKEKQNDVDA</sequence>
<keyword evidence="3" id="KW-0808">Transferase</keyword>
<dbReference type="Gene3D" id="3.90.550.10">
    <property type="entry name" value="Spore Coat Polysaccharide Biosynthesis Protein SpsA, Chain A"/>
    <property type="match status" value="1"/>
</dbReference>
<name>A0A5Q2N4P4_9FIRM</name>
<evidence type="ECO:0000256" key="1">
    <source>
        <dbReference type="PROSITE-ProRule" id="PRU00339"/>
    </source>
</evidence>
<keyword evidence="4" id="KW-1185">Reference proteome</keyword>
<evidence type="ECO:0000313" key="4">
    <source>
        <dbReference type="Proteomes" id="UP000366051"/>
    </source>
</evidence>
<organism evidence="3 4">
    <name type="scientific">Heliorestis convoluta</name>
    <dbReference type="NCBI Taxonomy" id="356322"/>
    <lineage>
        <taxon>Bacteria</taxon>
        <taxon>Bacillati</taxon>
        <taxon>Bacillota</taxon>
        <taxon>Clostridia</taxon>
        <taxon>Eubacteriales</taxon>
        <taxon>Heliobacteriaceae</taxon>
        <taxon>Heliorestis</taxon>
    </lineage>
</organism>
<dbReference type="KEGG" id="hcv:FTV88_2814"/>
<dbReference type="AlphaFoldDB" id="A0A5Q2N4P4"/>
<dbReference type="InterPro" id="IPR001173">
    <property type="entry name" value="Glyco_trans_2-like"/>
</dbReference>
<dbReference type="PANTHER" id="PTHR43630">
    <property type="entry name" value="POLY-BETA-1,6-N-ACETYL-D-GLUCOSAMINE SYNTHASE"/>
    <property type="match status" value="1"/>
</dbReference>
<dbReference type="InterPro" id="IPR029044">
    <property type="entry name" value="Nucleotide-diphossugar_trans"/>
</dbReference>
<dbReference type="Gene3D" id="1.25.40.10">
    <property type="entry name" value="Tetratricopeptide repeat domain"/>
    <property type="match status" value="2"/>
</dbReference>
<dbReference type="SMART" id="SM00028">
    <property type="entry name" value="TPR"/>
    <property type="match status" value="5"/>
</dbReference>
<protein>
    <submittedName>
        <fullName evidence="3">Glycosyltransferase</fullName>
        <ecNumber evidence="3">2.4.-.-</ecNumber>
    </submittedName>
</protein>
<dbReference type="InterPro" id="IPR011990">
    <property type="entry name" value="TPR-like_helical_dom_sf"/>
</dbReference>
<dbReference type="PANTHER" id="PTHR43630:SF2">
    <property type="entry name" value="GLYCOSYLTRANSFERASE"/>
    <property type="match status" value="1"/>
</dbReference>
<keyword evidence="1" id="KW-0802">TPR repeat</keyword>
<feature type="domain" description="Glycosyltransferase 2-like" evidence="2">
    <location>
        <begin position="4"/>
        <end position="126"/>
    </location>
</feature>
<evidence type="ECO:0000259" key="2">
    <source>
        <dbReference type="Pfam" id="PF00535"/>
    </source>
</evidence>
<dbReference type="EC" id="2.4.-.-" evidence="3"/>
<dbReference type="PROSITE" id="PS50005">
    <property type="entry name" value="TPR"/>
    <property type="match status" value="1"/>
</dbReference>
<dbReference type="Proteomes" id="UP000366051">
    <property type="component" value="Chromosome"/>
</dbReference>
<dbReference type="Pfam" id="PF13181">
    <property type="entry name" value="TPR_8"/>
    <property type="match status" value="2"/>
</dbReference>
<dbReference type="InterPro" id="IPR019734">
    <property type="entry name" value="TPR_rpt"/>
</dbReference>